<dbReference type="Proteomes" id="UP001623591">
    <property type="component" value="Unassembled WGS sequence"/>
</dbReference>
<dbReference type="RefSeq" id="WP_406769327.1">
    <property type="nucleotide sequence ID" value="NZ_JBJHZZ010000003.1"/>
</dbReference>
<organism evidence="3 4">
    <name type="scientific">Candidatus Clostridium stratigraminis</name>
    <dbReference type="NCBI Taxonomy" id="3381661"/>
    <lineage>
        <taxon>Bacteria</taxon>
        <taxon>Bacillati</taxon>
        <taxon>Bacillota</taxon>
        <taxon>Clostridia</taxon>
        <taxon>Eubacteriales</taxon>
        <taxon>Clostridiaceae</taxon>
        <taxon>Clostridium</taxon>
    </lineage>
</organism>
<dbReference type="PANTHER" id="PTHR43031">
    <property type="entry name" value="FAD-DEPENDENT OXIDOREDUCTASE"/>
    <property type="match status" value="1"/>
</dbReference>
<dbReference type="InterPro" id="IPR001763">
    <property type="entry name" value="Rhodanese-like_dom"/>
</dbReference>
<keyword evidence="4" id="KW-1185">Reference proteome</keyword>
<comment type="caution">
    <text evidence="3">The sequence shown here is derived from an EMBL/GenBank/DDBJ whole genome shotgun (WGS) entry which is preliminary data.</text>
</comment>
<dbReference type="CDD" id="cd00158">
    <property type="entry name" value="RHOD"/>
    <property type="match status" value="1"/>
</dbReference>
<feature type="transmembrane region" description="Helical" evidence="1">
    <location>
        <begin position="6"/>
        <end position="23"/>
    </location>
</feature>
<dbReference type="InterPro" id="IPR036873">
    <property type="entry name" value="Rhodanese-like_dom_sf"/>
</dbReference>
<dbReference type="SUPFAM" id="SSF52821">
    <property type="entry name" value="Rhodanese/Cell cycle control phosphatase"/>
    <property type="match status" value="1"/>
</dbReference>
<accession>A0ABW8T2V1</accession>
<name>A0ABW8T2V1_9CLOT</name>
<evidence type="ECO:0000259" key="2">
    <source>
        <dbReference type="PROSITE" id="PS50206"/>
    </source>
</evidence>
<proteinExistence type="predicted"/>
<dbReference type="PROSITE" id="PS50206">
    <property type="entry name" value="RHODANESE_3"/>
    <property type="match status" value="1"/>
</dbReference>
<protein>
    <submittedName>
        <fullName evidence="3">Rhodanese-like domain-containing protein</fullName>
    </submittedName>
</protein>
<dbReference type="PANTHER" id="PTHR43031:SF1">
    <property type="entry name" value="PYRIDINE NUCLEOTIDE-DISULPHIDE OXIDOREDUCTASE"/>
    <property type="match status" value="1"/>
</dbReference>
<dbReference type="Gene3D" id="3.40.250.10">
    <property type="entry name" value="Rhodanese-like domain"/>
    <property type="match status" value="1"/>
</dbReference>
<reference evidence="3 4" key="1">
    <citation type="submission" date="2024-11" db="EMBL/GenBank/DDBJ databases">
        <authorList>
            <person name="Heng Y.C."/>
            <person name="Lim A.C.H."/>
            <person name="Lee J.K.Y."/>
            <person name="Kittelmann S."/>
        </authorList>
    </citation>
    <scope>NUCLEOTIDE SEQUENCE [LARGE SCALE GENOMIC DNA]</scope>
    <source>
        <strain evidence="3 4">WILCCON 0185</strain>
    </source>
</reference>
<dbReference type="Pfam" id="PF00581">
    <property type="entry name" value="Rhodanese"/>
    <property type="match status" value="1"/>
</dbReference>
<keyword evidence="1" id="KW-1133">Transmembrane helix</keyword>
<dbReference type="SMART" id="SM00450">
    <property type="entry name" value="RHOD"/>
    <property type="match status" value="1"/>
</dbReference>
<keyword evidence="1" id="KW-0472">Membrane</keyword>
<dbReference type="EMBL" id="JBJHZZ010000003">
    <property type="protein sequence ID" value="MFL0246859.1"/>
    <property type="molecule type" value="Genomic_DNA"/>
</dbReference>
<gene>
    <name evidence="3" type="ORF">ACJDUG_07740</name>
</gene>
<feature type="domain" description="Rhodanese" evidence="2">
    <location>
        <begin position="43"/>
        <end position="129"/>
    </location>
</feature>
<evidence type="ECO:0000256" key="1">
    <source>
        <dbReference type="SAM" id="Phobius"/>
    </source>
</evidence>
<dbReference type="InterPro" id="IPR050229">
    <property type="entry name" value="GlpE_sulfurtransferase"/>
</dbReference>
<keyword evidence="1" id="KW-0812">Transmembrane</keyword>
<evidence type="ECO:0000313" key="4">
    <source>
        <dbReference type="Proteomes" id="UP001623591"/>
    </source>
</evidence>
<sequence>MSNSYYILAAVILFYFLYKKFAFIGNKHVKNISAEKAYELIKENKDILILDVRTSSEFKSGHIKGAKSLPVANITSNLAQLEKYKDKPVIVHCASGGRSPSAVRVLLKNNFSQIYHMNHGIIGWKYGLK</sequence>
<evidence type="ECO:0000313" key="3">
    <source>
        <dbReference type="EMBL" id="MFL0246859.1"/>
    </source>
</evidence>